<dbReference type="Pfam" id="PF00619">
    <property type="entry name" value="CARD"/>
    <property type="match status" value="1"/>
</dbReference>
<evidence type="ECO:0000313" key="24">
    <source>
        <dbReference type="EMBL" id="KRZ02210.1"/>
    </source>
</evidence>
<evidence type="ECO:0000259" key="23">
    <source>
        <dbReference type="PROSITE" id="PS50209"/>
    </source>
</evidence>
<keyword evidence="11" id="KW-0547">Nucleotide-binding</keyword>
<dbReference type="GO" id="GO:0046872">
    <property type="term" value="F:metal ion binding"/>
    <property type="evidence" value="ECO:0007669"/>
    <property type="project" value="UniProtKB-KW"/>
</dbReference>
<dbReference type="CDD" id="cd00032">
    <property type="entry name" value="CASc"/>
    <property type="match status" value="1"/>
</dbReference>
<evidence type="ECO:0000259" key="21">
    <source>
        <dbReference type="PROSITE" id="PS50207"/>
    </source>
</evidence>
<evidence type="ECO:0000256" key="14">
    <source>
        <dbReference type="ARBA" id="ARBA00022840"/>
    </source>
</evidence>
<comment type="catalytic activity">
    <reaction evidence="18">
        <text>gamma-L-glutamyl-L-cysteine + glycine + ATP = glutathione + ADP + phosphate + H(+)</text>
        <dbReference type="Rhea" id="RHEA:13557"/>
        <dbReference type="ChEBI" id="CHEBI:15378"/>
        <dbReference type="ChEBI" id="CHEBI:30616"/>
        <dbReference type="ChEBI" id="CHEBI:43474"/>
        <dbReference type="ChEBI" id="CHEBI:57305"/>
        <dbReference type="ChEBI" id="CHEBI:57925"/>
        <dbReference type="ChEBI" id="CHEBI:58173"/>
        <dbReference type="ChEBI" id="CHEBI:456216"/>
        <dbReference type="EC" id="6.3.2.3"/>
    </reaction>
    <physiologicalReaction direction="left-to-right" evidence="18">
        <dbReference type="Rhea" id="RHEA:13558"/>
    </physiologicalReaction>
</comment>
<dbReference type="GO" id="GO:0005829">
    <property type="term" value="C:cytosol"/>
    <property type="evidence" value="ECO:0007669"/>
    <property type="project" value="TreeGrafter"/>
</dbReference>
<evidence type="ECO:0000256" key="10">
    <source>
        <dbReference type="ARBA" id="ARBA00022723"/>
    </source>
</evidence>
<dbReference type="PROSITE" id="PS01121">
    <property type="entry name" value="CASPASE_HIS"/>
    <property type="match status" value="1"/>
</dbReference>
<keyword evidence="13" id="KW-0788">Thiol protease</keyword>
<evidence type="ECO:0000256" key="20">
    <source>
        <dbReference type="SAM" id="MobiDB-lite"/>
    </source>
</evidence>
<dbReference type="PANTHER" id="PTHR11130:SF0">
    <property type="entry name" value="GLUTATHIONE SYNTHETASE"/>
    <property type="match status" value="1"/>
</dbReference>
<dbReference type="PROSITE" id="PS01122">
    <property type="entry name" value="CASPASE_CYS"/>
    <property type="match status" value="1"/>
</dbReference>
<dbReference type="GO" id="GO:0004363">
    <property type="term" value="F:glutathione synthase activity"/>
    <property type="evidence" value="ECO:0007669"/>
    <property type="project" value="UniProtKB-EC"/>
</dbReference>
<feature type="compositionally biased region" description="Gly residues" evidence="20">
    <location>
        <begin position="104"/>
        <end position="114"/>
    </location>
</feature>
<dbReference type="GO" id="GO:0042981">
    <property type="term" value="P:regulation of apoptotic process"/>
    <property type="evidence" value="ECO:0007669"/>
    <property type="project" value="InterPro"/>
</dbReference>
<dbReference type="Gene3D" id="3.40.50.1460">
    <property type="match status" value="1"/>
</dbReference>
<dbReference type="InterPro" id="IPR014042">
    <property type="entry name" value="Glutathione_synthase_a-hlx"/>
</dbReference>
<organism evidence="24 25">
    <name type="scientific">Trichinella zimbabwensis</name>
    <dbReference type="NCBI Taxonomy" id="268475"/>
    <lineage>
        <taxon>Eukaryota</taxon>
        <taxon>Metazoa</taxon>
        <taxon>Ecdysozoa</taxon>
        <taxon>Nematoda</taxon>
        <taxon>Enoplea</taxon>
        <taxon>Dorylaimia</taxon>
        <taxon>Trichinellida</taxon>
        <taxon>Trichinellidae</taxon>
        <taxon>Trichinella</taxon>
    </lineage>
</organism>
<dbReference type="InterPro" id="IPR029030">
    <property type="entry name" value="Caspase-like_dom_sf"/>
</dbReference>
<sequence length="975" mass="108927">LNAMDDWQRQALDSNLIALADSLDLIELLPFLQQKGILREYHVDAIRKKTPYEARLEFVSIIKRRGPNAFEALCEGLARSGQTHLEQALRSCRSSNQPAEVNNGTGGGGSGGGQLMAWSEELNSTNPQEMKSQLVTTSAEQYYFAESILFSDVPMTDGLLSWLKVKNEGTIPADYNTVDCYKHSSKPKGLALIINNCAFTCDLPNRLGSDIDCKNIHRLLTDLGYNVIKKHNLTAKGIVETMVKFSLNKEHERCDSAVVVILTHGLEGEIYGSDGGLVSVQKVIQLLDAVNCPALKNKPKLFFLQACRGQRYDSGHDVIDSGDVVGSANARCKLNSLDENDAAALRRKVPTQADILIAYSTTPGFVSWRNSLRGTWFIQAVCEVFSEYAWKEEVLHLFTRVNDVVASKMSSCGSVQVPEPCSRLPFIVRLAIFFWKHRPAVLSDCSSILLNIACWLVGWLKMSVMFSQIKLPPGITFDELIDSAKDWAQIHGLCIRPPGKFENSDEVQLAPFTLLPSPFSKSCFDTAINLHQFIAFELDATRPVAMMAVYHQIAFDYDFMEEALSPVMLSDVFVSKLFAIYRAVMKHGNMTSRLVLNIQRCDYMMQEEEANSSYSLKQVEVNHVAASFAGLGVRCRQWHWLMLNHMVENGKLDLLPENHALATVALGLLSAWRAYGRSEAIILIMVEDELRNFADQRLVEYKIQSLAEFQHVPMKRFRLSDCPGNIATDGRGRLMLNGVEVAVVYYRTGYLPKHFPSEDVWSAFLQIELSEAIKCPWIGFHLAGMKRMQLLLSNSDTLRSVIDKTKLLAWPVGLKQKILHDDDEMYRQMKSVAVPMHDLDASKVGADELMKHLEANADNFVLKPHLEGGGNNFYGQNLIKQLNQLCGNERLAYVLMERIRPPSFDNWIVRANIPPEQTSVVSELGTFGYLLATGQQIVSCSSDGGFLLRTKPSKEDEGGVMVGAAALDTPHLLLP</sequence>
<feature type="region of interest" description="Disordered" evidence="20">
    <location>
        <begin position="93"/>
        <end position="116"/>
    </location>
</feature>
<gene>
    <name evidence="24" type="primary">Gss</name>
    <name evidence="24" type="ORF">T11_17725</name>
</gene>
<comment type="pathway">
    <text evidence="2">Sulfur metabolism; glutathione biosynthesis; glutathione from L-cysteine and L-glutamate: step 2/2.</text>
</comment>
<dbReference type="SUPFAM" id="SSF52129">
    <property type="entry name" value="Caspase-like"/>
    <property type="match status" value="1"/>
</dbReference>
<dbReference type="GO" id="GO:0004197">
    <property type="term" value="F:cysteine-type endopeptidase activity"/>
    <property type="evidence" value="ECO:0007669"/>
    <property type="project" value="InterPro"/>
</dbReference>
<dbReference type="EMBL" id="JYDP01000238">
    <property type="protein sequence ID" value="KRZ02210.1"/>
    <property type="molecule type" value="Genomic_DNA"/>
</dbReference>
<dbReference type="Gene3D" id="1.10.1080.10">
    <property type="entry name" value="Glutathione Synthetase, Chain A, domain 3"/>
    <property type="match status" value="1"/>
</dbReference>
<dbReference type="InterPro" id="IPR014709">
    <property type="entry name" value="Glutathione_synthase_C_euk"/>
</dbReference>
<comment type="caution">
    <text evidence="24">The sequence shown here is derived from an EMBL/GenBank/DDBJ whole genome shotgun (WGS) entry which is preliminary data.</text>
</comment>
<dbReference type="SUPFAM" id="SSF52440">
    <property type="entry name" value="PreATP-grasp domain"/>
    <property type="match status" value="1"/>
</dbReference>
<keyword evidence="25" id="KW-1185">Reference proteome</keyword>
<dbReference type="Gene3D" id="1.10.533.10">
    <property type="entry name" value="Death Domain, Fas"/>
    <property type="match status" value="1"/>
</dbReference>
<evidence type="ECO:0000256" key="19">
    <source>
        <dbReference type="RuleBase" id="RU003971"/>
    </source>
</evidence>
<comment type="similarity">
    <text evidence="3 19">Belongs to the peptidase C14A family.</text>
</comment>
<dbReference type="UniPathway" id="UPA00142">
    <property type="reaction ID" value="UER00210"/>
</dbReference>
<dbReference type="AlphaFoldDB" id="A0A0V1GVI1"/>
<evidence type="ECO:0000256" key="1">
    <source>
        <dbReference type="ARBA" id="ARBA00001946"/>
    </source>
</evidence>
<evidence type="ECO:0000256" key="11">
    <source>
        <dbReference type="ARBA" id="ARBA00022741"/>
    </source>
</evidence>
<feature type="domain" description="Caspase family p10" evidence="21">
    <location>
        <begin position="345"/>
        <end position="406"/>
    </location>
</feature>
<name>A0A0V1GVI1_9BILA</name>
<evidence type="ECO:0000256" key="2">
    <source>
        <dbReference type="ARBA" id="ARBA00004965"/>
    </source>
</evidence>
<keyword evidence="15" id="KW-0460">Magnesium</keyword>
<keyword evidence="7" id="KW-0436">Ligase</keyword>
<dbReference type="Gene3D" id="3.30.1490.50">
    <property type="match status" value="1"/>
</dbReference>
<dbReference type="Gene3D" id="3.40.50.1760">
    <property type="entry name" value="Glutathione synthase, substrate-binding domain superfamily, eukaryotic"/>
    <property type="match status" value="1"/>
</dbReference>
<evidence type="ECO:0000256" key="15">
    <source>
        <dbReference type="ARBA" id="ARBA00022842"/>
    </source>
</evidence>
<dbReference type="InterPro" id="IPR014049">
    <property type="entry name" value="Glutathione_synthase_N_euk"/>
</dbReference>
<dbReference type="SMART" id="SM00115">
    <property type="entry name" value="CASc"/>
    <property type="match status" value="1"/>
</dbReference>
<protein>
    <recommendedName>
        <fullName evidence="6">Glutathione synthetase</fullName>
        <ecNumber evidence="5">6.3.2.3</ecNumber>
    </recommendedName>
    <alternativeName>
        <fullName evidence="17">Glutathione synthase</fullName>
    </alternativeName>
</protein>
<reference evidence="24 25" key="1">
    <citation type="submission" date="2015-01" db="EMBL/GenBank/DDBJ databases">
        <title>Evolution of Trichinella species and genotypes.</title>
        <authorList>
            <person name="Korhonen P.K."/>
            <person name="Edoardo P."/>
            <person name="Giuseppe L.R."/>
            <person name="Gasser R.B."/>
        </authorList>
    </citation>
    <scope>NUCLEOTIDE SEQUENCE [LARGE SCALE GENOMIC DNA]</scope>
    <source>
        <strain evidence="24">ISS1029</strain>
    </source>
</reference>
<evidence type="ECO:0000256" key="7">
    <source>
        <dbReference type="ARBA" id="ARBA00022598"/>
    </source>
</evidence>
<dbReference type="PRINTS" id="PR00376">
    <property type="entry name" value="IL1BCENZYME"/>
</dbReference>
<dbReference type="InterPro" id="IPR004887">
    <property type="entry name" value="GSH_synth_subst-bd"/>
</dbReference>
<feature type="domain" description="CARD" evidence="23">
    <location>
        <begin position="4"/>
        <end position="92"/>
    </location>
</feature>
<dbReference type="Gene3D" id="3.30.1490.80">
    <property type="match status" value="1"/>
</dbReference>
<dbReference type="Pfam" id="PF00656">
    <property type="entry name" value="Peptidase_C14"/>
    <property type="match status" value="1"/>
</dbReference>
<dbReference type="InterPro" id="IPR033139">
    <property type="entry name" value="Caspase_cys_AS"/>
</dbReference>
<dbReference type="SMART" id="SM00114">
    <property type="entry name" value="CARD"/>
    <property type="match status" value="1"/>
</dbReference>
<dbReference type="InterPro" id="IPR016129">
    <property type="entry name" value="Caspase_his_AS"/>
</dbReference>
<dbReference type="InterPro" id="IPR015917">
    <property type="entry name" value="Pept_C14A"/>
</dbReference>
<dbReference type="CDD" id="cd01671">
    <property type="entry name" value="CARD"/>
    <property type="match status" value="1"/>
</dbReference>
<dbReference type="GO" id="GO:0005524">
    <property type="term" value="F:ATP binding"/>
    <property type="evidence" value="ECO:0007669"/>
    <property type="project" value="UniProtKB-KW"/>
</dbReference>
<dbReference type="InterPro" id="IPR001309">
    <property type="entry name" value="Pept_C14_p20"/>
</dbReference>
<dbReference type="Proteomes" id="UP000055024">
    <property type="component" value="Unassembled WGS sequence"/>
</dbReference>
<dbReference type="STRING" id="268475.A0A0V1GVI1"/>
<keyword evidence="10" id="KW-0479">Metal-binding</keyword>
<dbReference type="SUPFAM" id="SSF47986">
    <property type="entry name" value="DEATH domain"/>
    <property type="match status" value="1"/>
</dbReference>
<evidence type="ECO:0000256" key="18">
    <source>
        <dbReference type="ARBA" id="ARBA00048871"/>
    </source>
</evidence>
<feature type="non-terminal residue" evidence="24">
    <location>
        <position position="1"/>
    </location>
</feature>
<keyword evidence="9" id="KW-0317">Glutathione biosynthesis</keyword>
<evidence type="ECO:0000313" key="25">
    <source>
        <dbReference type="Proteomes" id="UP000055024"/>
    </source>
</evidence>
<dbReference type="InterPro" id="IPR016185">
    <property type="entry name" value="PreATP-grasp_dom_sf"/>
</dbReference>
<dbReference type="InterPro" id="IPR002138">
    <property type="entry name" value="Pept_C14_p10"/>
</dbReference>
<feature type="compositionally biased region" description="Polar residues" evidence="20">
    <location>
        <begin position="93"/>
        <end position="103"/>
    </location>
</feature>
<dbReference type="InterPro" id="IPR037013">
    <property type="entry name" value="GSH-S_sub-bd_sf"/>
</dbReference>
<dbReference type="PANTHER" id="PTHR11130">
    <property type="entry name" value="GLUTATHIONE SYNTHETASE"/>
    <property type="match status" value="1"/>
</dbReference>
<comment type="similarity">
    <text evidence="4">Belongs to the eukaryotic GSH synthase family.</text>
</comment>
<evidence type="ECO:0000256" key="17">
    <source>
        <dbReference type="ARBA" id="ARBA00030403"/>
    </source>
</evidence>
<evidence type="ECO:0000256" key="9">
    <source>
        <dbReference type="ARBA" id="ARBA00022684"/>
    </source>
</evidence>
<evidence type="ECO:0000259" key="22">
    <source>
        <dbReference type="PROSITE" id="PS50208"/>
    </source>
</evidence>
<evidence type="ECO:0000256" key="8">
    <source>
        <dbReference type="ARBA" id="ARBA00022670"/>
    </source>
</evidence>
<dbReference type="PROSITE" id="PS50207">
    <property type="entry name" value="CASPASE_P10"/>
    <property type="match status" value="1"/>
</dbReference>
<dbReference type="GO" id="GO:0043295">
    <property type="term" value="F:glutathione binding"/>
    <property type="evidence" value="ECO:0007669"/>
    <property type="project" value="TreeGrafter"/>
</dbReference>
<evidence type="ECO:0000256" key="13">
    <source>
        <dbReference type="ARBA" id="ARBA00022807"/>
    </source>
</evidence>
<dbReference type="InterPro" id="IPR011600">
    <property type="entry name" value="Pept_C14_caspase"/>
</dbReference>
<proteinExistence type="inferred from homology"/>
<dbReference type="SUPFAM" id="SSF56059">
    <property type="entry name" value="Glutathione synthetase ATP-binding domain-like"/>
    <property type="match status" value="1"/>
</dbReference>
<keyword evidence="8" id="KW-0645">Protease</keyword>
<dbReference type="PROSITE" id="PS50208">
    <property type="entry name" value="CASPASE_P20"/>
    <property type="match status" value="1"/>
</dbReference>
<dbReference type="InterPro" id="IPR011029">
    <property type="entry name" value="DEATH-like_dom_sf"/>
</dbReference>
<evidence type="ECO:0000256" key="16">
    <source>
        <dbReference type="ARBA" id="ARBA00023145"/>
    </source>
</evidence>
<dbReference type="PROSITE" id="PS50209">
    <property type="entry name" value="CARD"/>
    <property type="match status" value="1"/>
</dbReference>
<evidence type="ECO:0000256" key="4">
    <source>
        <dbReference type="ARBA" id="ARBA00010385"/>
    </source>
</evidence>
<dbReference type="Gene3D" id="3.30.470.20">
    <property type="entry name" value="ATP-grasp fold, B domain"/>
    <property type="match status" value="1"/>
</dbReference>
<feature type="domain" description="Caspase family p20" evidence="22">
    <location>
        <begin position="187"/>
        <end position="311"/>
    </location>
</feature>
<dbReference type="InterPro" id="IPR001315">
    <property type="entry name" value="CARD"/>
</dbReference>
<dbReference type="GO" id="GO:0006508">
    <property type="term" value="P:proteolysis"/>
    <property type="evidence" value="ECO:0007669"/>
    <property type="project" value="UniProtKB-KW"/>
</dbReference>
<evidence type="ECO:0000256" key="5">
    <source>
        <dbReference type="ARBA" id="ARBA00012214"/>
    </source>
</evidence>
<evidence type="ECO:0000256" key="12">
    <source>
        <dbReference type="ARBA" id="ARBA00022801"/>
    </source>
</evidence>
<comment type="cofactor">
    <cofactor evidence="1">
        <name>Mg(2+)</name>
        <dbReference type="ChEBI" id="CHEBI:18420"/>
    </cofactor>
</comment>
<accession>A0A0V1GVI1</accession>
<keyword evidence="16" id="KW-0865">Zymogen</keyword>
<dbReference type="InterPro" id="IPR005615">
    <property type="entry name" value="Glutathione_synthase"/>
</dbReference>
<evidence type="ECO:0000256" key="3">
    <source>
        <dbReference type="ARBA" id="ARBA00010134"/>
    </source>
</evidence>
<evidence type="ECO:0000256" key="6">
    <source>
        <dbReference type="ARBA" id="ARBA00020821"/>
    </source>
</evidence>
<keyword evidence="14" id="KW-0067">ATP-binding</keyword>
<dbReference type="Pfam" id="PF03199">
    <property type="entry name" value="GSH_synthase"/>
    <property type="match status" value="1"/>
</dbReference>
<dbReference type="EC" id="6.3.2.3" evidence="5"/>
<keyword evidence="12" id="KW-0378">Hydrolase</keyword>
<dbReference type="OrthoDB" id="2020073at2759"/>
<dbReference type="Pfam" id="PF03917">
    <property type="entry name" value="GSH_synth_ATP"/>
    <property type="match status" value="1"/>
</dbReference>